<evidence type="ECO:0000256" key="1">
    <source>
        <dbReference type="SAM" id="Phobius"/>
    </source>
</evidence>
<organism evidence="2 3">
    <name type="scientific">Poseidonocella pacifica</name>
    <dbReference type="NCBI Taxonomy" id="871651"/>
    <lineage>
        <taxon>Bacteria</taxon>
        <taxon>Pseudomonadati</taxon>
        <taxon>Pseudomonadota</taxon>
        <taxon>Alphaproteobacteria</taxon>
        <taxon>Rhodobacterales</taxon>
        <taxon>Roseobacteraceae</taxon>
        <taxon>Poseidonocella</taxon>
    </lineage>
</organism>
<feature type="transmembrane region" description="Helical" evidence="1">
    <location>
        <begin position="153"/>
        <end position="171"/>
    </location>
</feature>
<feature type="transmembrane region" description="Helical" evidence="1">
    <location>
        <begin position="237"/>
        <end position="266"/>
    </location>
</feature>
<feature type="transmembrane region" description="Helical" evidence="1">
    <location>
        <begin position="129"/>
        <end position="146"/>
    </location>
</feature>
<name>A0A1I0WHQ5_9RHOB</name>
<gene>
    <name evidence="2" type="ORF">SAMN05421688_1398</name>
</gene>
<dbReference type="RefSeq" id="WP_092062258.1">
    <property type="nucleotide sequence ID" value="NZ_FOJU01000002.1"/>
</dbReference>
<protein>
    <submittedName>
        <fullName evidence="2">Uncharacterized protein</fullName>
    </submittedName>
</protein>
<keyword evidence="1" id="KW-0812">Transmembrane</keyword>
<sequence length="269" mass="28166">MSRTAPTTRKTPVSGWTAKLILAVIALLAIGGTLFHEQNPLTRSAEARATEIAVASAATYVTLRTMNAVLSSATEAEVTAGVFVAEGTVKPLRALEPLDDTIEKISSAVFAVMVATGVLSVGLGPLGAVGAALAAVGAVLLIALPARRLSGTLAVYGLLLWVGLPLTFVAAQEAATFLTDPTLARHQATIAEITAAVTLSDASPAEGWWERARETVEGMERYGDLARTIWNRADELIAAYVGLLSLYLVRLVVLPVAMLLGLVALVRRI</sequence>
<dbReference type="STRING" id="871651.SAMN05421688_1398"/>
<keyword evidence="1" id="KW-0472">Membrane</keyword>
<accession>A0A1I0WHQ5</accession>
<evidence type="ECO:0000313" key="2">
    <source>
        <dbReference type="EMBL" id="SFA87650.1"/>
    </source>
</evidence>
<feature type="transmembrane region" description="Helical" evidence="1">
    <location>
        <begin position="16"/>
        <end position="35"/>
    </location>
</feature>
<proteinExistence type="predicted"/>
<keyword evidence="1" id="KW-1133">Transmembrane helix</keyword>
<evidence type="ECO:0000313" key="3">
    <source>
        <dbReference type="Proteomes" id="UP000198796"/>
    </source>
</evidence>
<reference evidence="2 3" key="1">
    <citation type="submission" date="2016-10" db="EMBL/GenBank/DDBJ databases">
        <authorList>
            <person name="de Groot N.N."/>
        </authorList>
    </citation>
    <scope>NUCLEOTIDE SEQUENCE [LARGE SCALE GENOMIC DNA]</scope>
    <source>
        <strain evidence="2 3">DSM 29316</strain>
    </source>
</reference>
<keyword evidence="3" id="KW-1185">Reference proteome</keyword>
<dbReference type="Proteomes" id="UP000198796">
    <property type="component" value="Unassembled WGS sequence"/>
</dbReference>
<dbReference type="EMBL" id="FOJU01000002">
    <property type="protein sequence ID" value="SFA87650.1"/>
    <property type="molecule type" value="Genomic_DNA"/>
</dbReference>
<dbReference type="OrthoDB" id="7841833at2"/>
<dbReference type="AlphaFoldDB" id="A0A1I0WHQ5"/>